<protein>
    <recommendedName>
        <fullName evidence="4">Type II secretion system protein GspH</fullName>
    </recommendedName>
</protein>
<sequence>MQKKFRRGFTLIELTMVIVLVAVLSAVFFIRYTGSTDFVLDNASKRMASDLRYMRSLAVNMSMPHGITFLKNNPADPPFFAYQPRYRDDTGTKDYEDPARIRPVILEEQYGADLDGTVYRSEGTDPVGEIVFSFDGKPYSGFGMQDLFKDYVRITFFRGSKQKTVVVYPNSGEVKIE</sequence>
<name>A0A1F4U9B0_UNCSA</name>
<dbReference type="Proteomes" id="UP000179242">
    <property type="component" value="Unassembled WGS sequence"/>
</dbReference>
<accession>A0A1F4U9B0</accession>
<proteinExistence type="predicted"/>
<dbReference type="Gene3D" id="3.30.700.10">
    <property type="entry name" value="Glycoprotein, Type 4 Pilin"/>
    <property type="match status" value="1"/>
</dbReference>
<keyword evidence="1" id="KW-1133">Transmembrane helix</keyword>
<reference evidence="2 3" key="1">
    <citation type="journal article" date="2016" name="Nat. Commun.">
        <title>Thousands of microbial genomes shed light on interconnected biogeochemical processes in an aquifer system.</title>
        <authorList>
            <person name="Anantharaman K."/>
            <person name="Brown C.T."/>
            <person name="Hug L.A."/>
            <person name="Sharon I."/>
            <person name="Castelle C.J."/>
            <person name="Probst A.J."/>
            <person name="Thomas B.C."/>
            <person name="Singh A."/>
            <person name="Wilkins M.J."/>
            <person name="Karaoz U."/>
            <person name="Brodie E.L."/>
            <person name="Williams K.H."/>
            <person name="Hubbard S.S."/>
            <person name="Banfield J.F."/>
        </authorList>
    </citation>
    <scope>NUCLEOTIDE SEQUENCE [LARGE SCALE GENOMIC DNA]</scope>
</reference>
<comment type="caution">
    <text evidence="2">The sequence shown here is derived from an EMBL/GenBank/DDBJ whole genome shotgun (WGS) entry which is preliminary data.</text>
</comment>
<keyword evidence="1" id="KW-0472">Membrane</keyword>
<dbReference type="NCBIfam" id="TIGR02532">
    <property type="entry name" value="IV_pilin_GFxxxE"/>
    <property type="match status" value="1"/>
</dbReference>
<dbReference type="SUPFAM" id="SSF54523">
    <property type="entry name" value="Pili subunits"/>
    <property type="match status" value="1"/>
</dbReference>
<dbReference type="PROSITE" id="PS00409">
    <property type="entry name" value="PROKAR_NTER_METHYL"/>
    <property type="match status" value="1"/>
</dbReference>
<gene>
    <name evidence="2" type="ORF">A2438_01145</name>
</gene>
<dbReference type="EMBL" id="MEUJ01000002">
    <property type="protein sequence ID" value="OGC40883.1"/>
    <property type="molecule type" value="Genomic_DNA"/>
</dbReference>
<dbReference type="InterPro" id="IPR012902">
    <property type="entry name" value="N_methyl_site"/>
</dbReference>
<evidence type="ECO:0000313" key="3">
    <source>
        <dbReference type="Proteomes" id="UP000179242"/>
    </source>
</evidence>
<organism evidence="2 3">
    <name type="scientific">candidate division WOR-1 bacterium RIFOXYC2_FULL_46_14</name>
    <dbReference type="NCBI Taxonomy" id="1802587"/>
    <lineage>
        <taxon>Bacteria</taxon>
        <taxon>Bacillati</taxon>
        <taxon>Saganbacteria</taxon>
    </lineage>
</organism>
<evidence type="ECO:0008006" key="4">
    <source>
        <dbReference type="Google" id="ProtNLM"/>
    </source>
</evidence>
<dbReference type="Pfam" id="PF07963">
    <property type="entry name" value="N_methyl"/>
    <property type="match status" value="1"/>
</dbReference>
<feature type="transmembrane region" description="Helical" evidence="1">
    <location>
        <begin position="12"/>
        <end position="32"/>
    </location>
</feature>
<dbReference type="AlphaFoldDB" id="A0A1F4U9B0"/>
<evidence type="ECO:0000256" key="1">
    <source>
        <dbReference type="SAM" id="Phobius"/>
    </source>
</evidence>
<dbReference type="InterPro" id="IPR045584">
    <property type="entry name" value="Pilin-like"/>
</dbReference>
<keyword evidence="1" id="KW-0812">Transmembrane</keyword>
<evidence type="ECO:0000313" key="2">
    <source>
        <dbReference type="EMBL" id="OGC40883.1"/>
    </source>
</evidence>